<evidence type="ECO:0000256" key="2">
    <source>
        <dbReference type="SAM" id="MobiDB-lite"/>
    </source>
</evidence>
<evidence type="ECO:0000313" key="5">
    <source>
        <dbReference type="Proteomes" id="UP000054337"/>
    </source>
</evidence>
<dbReference type="AlphaFoldDB" id="W7DY08"/>
<feature type="non-terminal residue" evidence="4">
    <location>
        <position position="1"/>
    </location>
</feature>
<dbReference type="EMBL" id="KI968875">
    <property type="protein sequence ID" value="EUN20941.1"/>
    <property type="molecule type" value="Genomic_DNA"/>
</dbReference>
<evidence type="ECO:0000313" key="4">
    <source>
        <dbReference type="EMBL" id="EUN20941.1"/>
    </source>
</evidence>
<dbReference type="HOGENOM" id="CLU_013929_17_1_1"/>
<dbReference type="SMART" id="SM00674">
    <property type="entry name" value="CENPB"/>
    <property type="match status" value="1"/>
</dbReference>
<feature type="compositionally biased region" description="Polar residues" evidence="2">
    <location>
        <begin position="1"/>
        <end position="12"/>
    </location>
</feature>
<feature type="region of interest" description="Disordered" evidence="2">
    <location>
        <begin position="1"/>
        <end position="28"/>
    </location>
</feature>
<feature type="domain" description="HTH CENPB-type" evidence="3">
    <location>
        <begin position="23"/>
        <end position="88"/>
    </location>
</feature>
<keyword evidence="5" id="KW-1185">Reference proteome</keyword>
<dbReference type="GO" id="GO:0003677">
    <property type="term" value="F:DNA binding"/>
    <property type="evidence" value="ECO:0007669"/>
    <property type="project" value="UniProtKB-KW"/>
</dbReference>
<feature type="non-terminal residue" evidence="4">
    <location>
        <position position="117"/>
    </location>
</feature>
<evidence type="ECO:0000259" key="3">
    <source>
        <dbReference type="PROSITE" id="PS51253"/>
    </source>
</evidence>
<feature type="region of interest" description="Disordered" evidence="2">
    <location>
        <begin position="95"/>
        <end position="117"/>
    </location>
</feature>
<dbReference type="InterPro" id="IPR006600">
    <property type="entry name" value="HTH_CenpB_DNA-bd_dom"/>
</dbReference>
<sequence>KKYGVNRTTLSLRHQGKRRSNEAQAERQLLLNPQQKLELVQYIEKCTRRGLPPTREMVANFASAIAKWEVSESWVTRFLRRHADHLTTKWSAEIDRERHEADSRESHESYFDLLHSK</sequence>
<gene>
    <name evidence="4" type="ORF">COCVIDRAFT_57901</name>
</gene>
<dbReference type="GeneID" id="26257660"/>
<dbReference type="RefSeq" id="XP_014550515.1">
    <property type="nucleotide sequence ID" value="XM_014695029.1"/>
</dbReference>
<evidence type="ECO:0000256" key="1">
    <source>
        <dbReference type="ARBA" id="ARBA00023125"/>
    </source>
</evidence>
<dbReference type="Proteomes" id="UP000054337">
    <property type="component" value="Unassembled WGS sequence"/>
</dbReference>
<organism evidence="4 5">
    <name type="scientific">Bipolaris victoriae (strain FI3)</name>
    <name type="common">Victoria blight of oats agent</name>
    <name type="synonym">Cochliobolus victoriae</name>
    <dbReference type="NCBI Taxonomy" id="930091"/>
    <lineage>
        <taxon>Eukaryota</taxon>
        <taxon>Fungi</taxon>
        <taxon>Dikarya</taxon>
        <taxon>Ascomycota</taxon>
        <taxon>Pezizomycotina</taxon>
        <taxon>Dothideomycetes</taxon>
        <taxon>Pleosporomycetidae</taxon>
        <taxon>Pleosporales</taxon>
        <taxon>Pleosporineae</taxon>
        <taxon>Pleosporaceae</taxon>
        <taxon>Bipolaris</taxon>
    </lineage>
</organism>
<accession>W7DY08</accession>
<proteinExistence type="predicted"/>
<dbReference type="Pfam" id="PF03221">
    <property type="entry name" value="HTH_Tnp_Tc5"/>
    <property type="match status" value="1"/>
</dbReference>
<reference evidence="4 5" key="1">
    <citation type="journal article" date="2013" name="PLoS Genet.">
        <title>Comparative genome structure, secondary metabolite, and effector coding capacity across Cochliobolus pathogens.</title>
        <authorList>
            <person name="Condon B.J."/>
            <person name="Leng Y."/>
            <person name="Wu D."/>
            <person name="Bushley K.E."/>
            <person name="Ohm R.A."/>
            <person name="Otillar R."/>
            <person name="Martin J."/>
            <person name="Schackwitz W."/>
            <person name="Grimwood J."/>
            <person name="MohdZainudin N."/>
            <person name="Xue C."/>
            <person name="Wang R."/>
            <person name="Manning V.A."/>
            <person name="Dhillon B."/>
            <person name="Tu Z.J."/>
            <person name="Steffenson B.J."/>
            <person name="Salamov A."/>
            <person name="Sun H."/>
            <person name="Lowry S."/>
            <person name="LaButti K."/>
            <person name="Han J."/>
            <person name="Copeland A."/>
            <person name="Lindquist E."/>
            <person name="Barry K."/>
            <person name="Schmutz J."/>
            <person name="Baker S.E."/>
            <person name="Ciuffetti L.M."/>
            <person name="Grigoriev I.V."/>
            <person name="Zhong S."/>
            <person name="Turgeon B.G."/>
        </authorList>
    </citation>
    <scope>NUCLEOTIDE SEQUENCE [LARGE SCALE GENOMIC DNA]</scope>
    <source>
        <strain evidence="4 5">FI3</strain>
    </source>
</reference>
<keyword evidence="1" id="KW-0238">DNA-binding</keyword>
<name>W7DY08_BIPV3</name>
<protein>
    <recommendedName>
        <fullName evidence="3">HTH CENPB-type domain-containing protein</fullName>
    </recommendedName>
</protein>
<dbReference type="PROSITE" id="PS51253">
    <property type="entry name" value="HTH_CENPB"/>
    <property type="match status" value="1"/>
</dbReference>